<keyword evidence="6" id="KW-1185">Reference proteome</keyword>
<evidence type="ECO:0000256" key="3">
    <source>
        <dbReference type="ARBA" id="ARBA00023136"/>
    </source>
</evidence>
<keyword evidence="3 4" id="KW-0472">Membrane</keyword>
<accession>A0A8H6N0X9</accession>
<evidence type="ECO:0000256" key="1">
    <source>
        <dbReference type="ARBA" id="ARBA00022692"/>
    </source>
</evidence>
<keyword evidence="4" id="KW-0186">Copper</keyword>
<keyword evidence="4" id="KW-0406">Ion transport</keyword>
<comment type="caution">
    <text evidence="5">The sequence shown here is derived from an EMBL/GenBank/DDBJ whole genome shotgun (WGS) entry which is preliminary data.</text>
</comment>
<comment type="subcellular location">
    <subcellularLocation>
        <location evidence="4">Membrane</location>
        <topology evidence="4">Multi-pass membrane protein</topology>
    </subcellularLocation>
</comment>
<dbReference type="GO" id="GO:0005375">
    <property type="term" value="F:copper ion transmembrane transporter activity"/>
    <property type="evidence" value="ECO:0007669"/>
    <property type="project" value="UniProtKB-UniRule"/>
</dbReference>
<dbReference type="Proteomes" id="UP000639643">
    <property type="component" value="Unassembled WGS sequence"/>
</dbReference>
<evidence type="ECO:0000313" key="6">
    <source>
        <dbReference type="Proteomes" id="UP000639643"/>
    </source>
</evidence>
<evidence type="ECO:0000256" key="4">
    <source>
        <dbReference type="RuleBase" id="RU367022"/>
    </source>
</evidence>
<dbReference type="Pfam" id="PF04145">
    <property type="entry name" value="Ctr"/>
    <property type="match status" value="1"/>
</dbReference>
<evidence type="ECO:0000256" key="2">
    <source>
        <dbReference type="ARBA" id="ARBA00022989"/>
    </source>
</evidence>
<gene>
    <name evidence="5" type="ORF">CMUS01_12427</name>
</gene>
<proteinExistence type="inferred from homology"/>
<dbReference type="GO" id="GO:0016020">
    <property type="term" value="C:membrane"/>
    <property type="evidence" value="ECO:0007669"/>
    <property type="project" value="UniProtKB-SubCell"/>
</dbReference>
<keyword evidence="4" id="KW-0187">Copper transport</keyword>
<evidence type="ECO:0000313" key="5">
    <source>
        <dbReference type="EMBL" id="KAF6815508.1"/>
    </source>
</evidence>
<dbReference type="OrthoDB" id="161814at2759"/>
<dbReference type="AlphaFoldDB" id="A0A8H6N0X9"/>
<name>A0A8H6N0X9_9PEZI</name>
<comment type="similarity">
    <text evidence="4">Belongs to the copper transporter (Ctr) (TC 1.A.56) family. SLC31A subfamily.</text>
</comment>
<dbReference type="EMBL" id="WIGM01000699">
    <property type="protein sequence ID" value="KAF6815508.1"/>
    <property type="molecule type" value="Genomic_DNA"/>
</dbReference>
<keyword evidence="4" id="KW-0813">Transport</keyword>
<keyword evidence="2 4" id="KW-1133">Transmembrane helix</keyword>
<dbReference type="PANTHER" id="PTHR12483">
    <property type="entry name" value="SOLUTE CARRIER FAMILY 31 COPPER TRANSPORTERS"/>
    <property type="match status" value="1"/>
</dbReference>
<dbReference type="PANTHER" id="PTHR12483:SF79">
    <property type="entry name" value="COPPER TRANSPORT PROTEIN"/>
    <property type="match status" value="1"/>
</dbReference>
<feature type="transmembrane region" description="Helical" evidence="4">
    <location>
        <begin position="140"/>
        <end position="165"/>
    </location>
</feature>
<reference evidence="5" key="1">
    <citation type="journal article" date="2020" name="Phytopathology">
        <title>Genome Sequence Resources of Colletotrichum truncatum, C. plurivorum, C. musicola, and C. sojae: Four Species Pathogenic to Soybean (Glycine max).</title>
        <authorList>
            <person name="Rogerio F."/>
            <person name="Boufleur T.R."/>
            <person name="Ciampi-Guillardi M."/>
            <person name="Sukno S.A."/>
            <person name="Thon M.R."/>
            <person name="Massola Junior N.S."/>
            <person name="Baroncelli R."/>
        </authorList>
    </citation>
    <scope>NUCLEOTIDE SEQUENCE</scope>
    <source>
        <strain evidence="5">LFN0074</strain>
    </source>
</reference>
<protein>
    <recommendedName>
        <fullName evidence="4">Copper transport protein</fullName>
    </recommendedName>
</protein>
<keyword evidence="1 4" id="KW-0812">Transmembrane</keyword>
<dbReference type="InterPro" id="IPR007274">
    <property type="entry name" value="Cop_transporter"/>
</dbReference>
<organism evidence="5 6">
    <name type="scientific">Colletotrichum musicola</name>
    <dbReference type="NCBI Taxonomy" id="2175873"/>
    <lineage>
        <taxon>Eukaryota</taxon>
        <taxon>Fungi</taxon>
        <taxon>Dikarya</taxon>
        <taxon>Ascomycota</taxon>
        <taxon>Pezizomycotina</taxon>
        <taxon>Sordariomycetes</taxon>
        <taxon>Hypocreomycetidae</taxon>
        <taxon>Glomerellales</taxon>
        <taxon>Glomerellaceae</taxon>
        <taxon>Colletotrichum</taxon>
        <taxon>Colletotrichum orchidearum species complex</taxon>
    </lineage>
</organism>
<sequence>MDHGSAEMADCKVSVPLPPPPTLIAENTIAENTNLPSEQMLWNWYTIDACFLSNSWQIRNRGMMAASCIGVVLLVVALEVLRALGKKYDDLCLSQMRRRGTALLSAAGLDDSKASCARPASAQRKIVLRVSPLQQVLRSIIHAVTFGVAYVVMLLAMYFNGYLIISIIIGAGLGKFLTDWLSCTVTVDDDGTKAAGIEDTTVCCQ</sequence>
<feature type="transmembrane region" description="Helical" evidence="4">
    <location>
        <begin position="62"/>
        <end position="81"/>
    </location>
</feature>